<name>A0A1C7E7L4_9BACL</name>
<protein>
    <submittedName>
        <fullName evidence="1">YqcI/YcgG family protein</fullName>
    </submittedName>
</protein>
<keyword evidence="2" id="KW-1185">Reference proteome</keyword>
<reference evidence="1" key="1">
    <citation type="submission" date="2016-10" db="EMBL/GenBank/DDBJ databases">
        <authorList>
            <person name="See-Too W.S."/>
        </authorList>
    </citation>
    <scope>NUCLEOTIDE SEQUENCE [LARGE SCALE GENOMIC DNA]</scope>
    <source>
        <strain evidence="1">DSM 23997</strain>
    </source>
</reference>
<dbReference type="STRING" id="1038856.BBI15_04110"/>
<sequence length="245" mass="29004">MQTTIPALLTKEDFLNRNDLPEWLLQEYKTFHETVTDKTFPCYFGRSGELKGELRYAYISQADWSNLPVAVAEFLTLFEDPKHKRHGLFVFVEPFESEGPLDDYRKQFWEILQYLHDMDDTEWPEQAPRDPDHYLWDFNFKGEPIFIFGNAPAYKQRRTRHLGNSMVLGFQPRRIFEGLTGTEKGGIMSREKVRERVEKWDELPTHPDISHFGDPDHNEWKQFFIGDDIEPVKGKCPFSHKELQS</sequence>
<dbReference type="PANTHER" id="PTHR40045">
    <property type="entry name" value="YCGG FAMILY PROTEIN"/>
    <property type="match status" value="1"/>
</dbReference>
<evidence type="ECO:0000313" key="1">
    <source>
        <dbReference type="EMBL" id="ANU19447.1"/>
    </source>
</evidence>
<dbReference type="AlphaFoldDB" id="A0A1C7E7L4"/>
<dbReference type="InterPro" id="IPR014988">
    <property type="entry name" value="Uncharacterised_YqcI/YcgG"/>
</dbReference>
<evidence type="ECO:0000313" key="2">
    <source>
        <dbReference type="Proteomes" id="UP000092650"/>
    </source>
</evidence>
<dbReference type="EMBL" id="CP016539">
    <property type="protein sequence ID" value="ANU19447.1"/>
    <property type="molecule type" value="Genomic_DNA"/>
</dbReference>
<gene>
    <name evidence="1" type="ORF">BBI15_04110</name>
</gene>
<dbReference type="Pfam" id="PF08892">
    <property type="entry name" value="YqcI_YcgG"/>
    <property type="match status" value="1"/>
</dbReference>
<dbReference type="Proteomes" id="UP000092650">
    <property type="component" value="Chromosome"/>
</dbReference>
<dbReference type="PANTHER" id="PTHR40045:SF1">
    <property type="entry name" value="YQCI_YCGG FAMILY PROTEIN"/>
    <property type="match status" value="1"/>
</dbReference>
<dbReference type="KEGG" id="ppla:BBI15_04110"/>
<accession>A0A1C7E7L4</accession>
<organism evidence="1 2">
    <name type="scientific">Planococcus plakortidis</name>
    <dbReference type="NCBI Taxonomy" id="1038856"/>
    <lineage>
        <taxon>Bacteria</taxon>
        <taxon>Bacillati</taxon>
        <taxon>Bacillota</taxon>
        <taxon>Bacilli</taxon>
        <taxon>Bacillales</taxon>
        <taxon>Caryophanaceae</taxon>
        <taxon>Planococcus</taxon>
    </lineage>
</organism>
<dbReference type="OrthoDB" id="112290at2"/>
<proteinExistence type="predicted"/>
<dbReference type="RefSeq" id="WP_068869198.1">
    <property type="nucleotide sequence ID" value="NZ_CP016539.2"/>
</dbReference>